<feature type="transmembrane region" description="Helical" evidence="9">
    <location>
        <begin position="334"/>
        <end position="352"/>
    </location>
</feature>
<feature type="transmembrane region" description="Helical" evidence="9">
    <location>
        <begin position="274"/>
        <end position="293"/>
    </location>
</feature>
<evidence type="ECO:0000256" key="2">
    <source>
        <dbReference type="ARBA" id="ARBA00005658"/>
    </source>
</evidence>
<feature type="transmembrane region" description="Helical" evidence="9">
    <location>
        <begin position="462"/>
        <end position="483"/>
    </location>
</feature>
<evidence type="ECO:0000313" key="11">
    <source>
        <dbReference type="Proteomes" id="UP000291469"/>
    </source>
</evidence>
<dbReference type="NCBIfam" id="TIGR00842">
    <property type="entry name" value="bcct"/>
    <property type="match status" value="1"/>
</dbReference>
<evidence type="ECO:0000256" key="3">
    <source>
        <dbReference type="ARBA" id="ARBA00022448"/>
    </source>
</evidence>
<dbReference type="AlphaFoldDB" id="A0A411YI60"/>
<gene>
    <name evidence="10" type="ORF">ER308_16180</name>
</gene>
<dbReference type="EMBL" id="CP036402">
    <property type="protein sequence ID" value="QBI20958.1"/>
    <property type="molecule type" value="Genomic_DNA"/>
</dbReference>
<dbReference type="OrthoDB" id="9775735at2"/>
<feature type="transmembrane region" description="Helical" evidence="9">
    <location>
        <begin position="364"/>
        <end position="387"/>
    </location>
</feature>
<evidence type="ECO:0000256" key="5">
    <source>
        <dbReference type="ARBA" id="ARBA00022692"/>
    </source>
</evidence>
<dbReference type="InterPro" id="IPR000060">
    <property type="entry name" value="BCCT_transptr"/>
</dbReference>
<evidence type="ECO:0000256" key="6">
    <source>
        <dbReference type="ARBA" id="ARBA00022989"/>
    </source>
</evidence>
<evidence type="ECO:0000256" key="1">
    <source>
        <dbReference type="ARBA" id="ARBA00004651"/>
    </source>
</evidence>
<keyword evidence="5 9" id="KW-0812">Transmembrane</keyword>
<feature type="transmembrane region" description="Helical" evidence="9">
    <location>
        <begin position="208"/>
        <end position="229"/>
    </location>
</feature>
<keyword evidence="4" id="KW-1003">Cell membrane</keyword>
<feature type="transmembrane region" description="Helical" evidence="9">
    <location>
        <begin position="407"/>
        <end position="435"/>
    </location>
</feature>
<feature type="transmembrane region" description="Helical" evidence="9">
    <location>
        <begin position="109"/>
        <end position="129"/>
    </location>
</feature>
<dbReference type="Proteomes" id="UP000291469">
    <property type="component" value="Chromosome"/>
</dbReference>
<keyword evidence="7 9" id="KW-0472">Membrane</keyword>
<keyword evidence="6 9" id="KW-1133">Transmembrane helix</keyword>
<protein>
    <submittedName>
        <fullName evidence="10">BCCT family transporter</fullName>
    </submittedName>
</protein>
<feature type="transmembrane region" description="Helical" evidence="9">
    <location>
        <begin position="69"/>
        <end position="88"/>
    </location>
</feature>
<dbReference type="PANTHER" id="PTHR30047:SF7">
    <property type="entry name" value="HIGH-AFFINITY CHOLINE TRANSPORT PROTEIN"/>
    <property type="match status" value="1"/>
</dbReference>
<proteinExistence type="inferred from homology"/>
<accession>A0A411YI60</accession>
<feature type="transmembrane region" description="Helical" evidence="9">
    <location>
        <begin position="21"/>
        <end position="49"/>
    </location>
</feature>
<sequence length="552" mass="58774">MPVAGYRSPDTGRRSLKGTNVLSRMVLNPWVASVSATVIAAFVVLGATAPELLGTLFDRAQAGIAASLGWYYILVVGGLLVLLVWLGASRFGRIRLGPPDSRPDYGYPTWFAMLFTAGMGIGLVFWSVAEPLSHLTDPPQAEAGTVAARQEAMQFTFFHWGLHAWGVYAVVGLALAYFAYRHELPLSMRSALYPLLGDRIHGGVGNTVDVFAVFGTMFGVATSLGFGILQVNAGLSSLGLLPQNQAVQLLILVAVTAGAVTSLLLGIDKGILRLSITNLCVAVTLLVFVLFAGPTEFVLSSFVEQVGRYVQTLPETTFWTDAGGDGRWQAEWTIFYWGWWLSWSPFVGLFIARVSRGRTIREFAFGVLLVPAGLTFLWMAVFGNTAFTMDEATGGELSAAVAEDPAIALFELLGALPLTEIMTVLAILLVAIYFVTSSDSASLVIDQLTSGGSTETPRFQRAFWAIGEGAVAGALLLAGAGGLEALQTAAITTALPFSVVLLLTCWGLVRALYADDLGTPIERVVLSQPDHERVPPGSAGRSPFKDGISGSP</sequence>
<reference evidence="10 11" key="1">
    <citation type="submission" date="2019-01" db="EMBL/GenBank/DDBJ databases">
        <title>Egibacter rhizosphaerae EGI 80759T.</title>
        <authorList>
            <person name="Chen D.-D."/>
            <person name="Tian Y."/>
            <person name="Jiao J.-Y."/>
            <person name="Zhang X.-T."/>
            <person name="Zhang Y.-G."/>
            <person name="Zhang Y."/>
            <person name="Xiao M."/>
            <person name="Shu W.-S."/>
            <person name="Li W.-J."/>
        </authorList>
    </citation>
    <scope>NUCLEOTIDE SEQUENCE [LARGE SCALE GENOMIC DNA]</scope>
    <source>
        <strain evidence="10 11">EGI 80759</strain>
    </source>
</reference>
<feature type="transmembrane region" description="Helical" evidence="9">
    <location>
        <begin position="249"/>
        <end position="267"/>
    </location>
</feature>
<feature type="transmembrane region" description="Helical" evidence="9">
    <location>
        <begin position="489"/>
        <end position="513"/>
    </location>
</feature>
<feature type="region of interest" description="Disordered" evidence="8">
    <location>
        <begin position="528"/>
        <end position="552"/>
    </location>
</feature>
<keyword evidence="11" id="KW-1185">Reference proteome</keyword>
<evidence type="ECO:0000256" key="9">
    <source>
        <dbReference type="SAM" id="Phobius"/>
    </source>
</evidence>
<dbReference type="PANTHER" id="PTHR30047">
    <property type="entry name" value="HIGH-AFFINITY CHOLINE TRANSPORT PROTEIN-RELATED"/>
    <property type="match status" value="1"/>
</dbReference>
<feature type="transmembrane region" description="Helical" evidence="9">
    <location>
        <begin position="162"/>
        <end position="180"/>
    </location>
</feature>
<dbReference type="Pfam" id="PF02028">
    <property type="entry name" value="BCCT"/>
    <property type="match status" value="1"/>
</dbReference>
<evidence type="ECO:0000256" key="4">
    <source>
        <dbReference type="ARBA" id="ARBA00022475"/>
    </source>
</evidence>
<dbReference type="GO" id="GO:0005886">
    <property type="term" value="C:plasma membrane"/>
    <property type="evidence" value="ECO:0007669"/>
    <property type="project" value="UniProtKB-SubCell"/>
</dbReference>
<organism evidence="10 11">
    <name type="scientific">Egibacter rhizosphaerae</name>
    <dbReference type="NCBI Taxonomy" id="1670831"/>
    <lineage>
        <taxon>Bacteria</taxon>
        <taxon>Bacillati</taxon>
        <taxon>Actinomycetota</taxon>
        <taxon>Nitriliruptoria</taxon>
        <taxon>Egibacterales</taxon>
        <taxon>Egibacteraceae</taxon>
        <taxon>Egibacter</taxon>
    </lineage>
</organism>
<dbReference type="KEGG" id="erz:ER308_16180"/>
<keyword evidence="3" id="KW-0813">Transport</keyword>
<dbReference type="GO" id="GO:0022857">
    <property type="term" value="F:transmembrane transporter activity"/>
    <property type="evidence" value="ECO:0007669"/>
    <property type="project" value="InterPro"/>
</dbReference>
<evidence type="ECO:0000256" key="8">
    <source>
        <dbReference type="SAM" id="MobiDB-lite"/>
    </source>
</evidence>
<comment type="similarity">
    <text evidence="2">Belongs to the BCCT transporter (TC 2.A.15) family.</text>
</comment>
<name>A0A411YI60_9ACTN</name>
<evidence type="ECO:0000256" key="7">
    <source>
        <dbReference type="ARBA" id="ARBA00023136"/>
    </source>
</evidence>
<comment type="subcellular location">
    <subcellularLocation>
        <location evidence="1">Cell membrane</location>
        <topology evidence="1">Multi-pass membrane protein</topology>
    </subcellularLocation>
</comment>
<evidence type="ECO:0000313" key="10">
    <source>
        <dbReference type="EMBL" id="QBI20958.1"/>
    </source>
</evidence>